<organism evidence="1 2">
    <name type="scientific">Portunus trituberculatus</name>
    <name type="common">Swimming crab</name>
    <name type="synonym">Neptunus trituberculatus</name>
    <dbReference type="NCBI Taxonomy" id="210409"/>
    <lineage>
        <taxon>Eukaryota</taxon>
        <taxon>Metazoa</taxon>
        <taxon>Ecdysozoa</taxon>
        <taxon>Arthropoda</taxon>
        <taxon>Crustacea</taxon>
        <taxon>Multicrustacea</taxon>
        <taxon>Malacostraca</taxon>
        <taxon>Eumalacostraca</taxon>
        <taxon>Eucarida</taxon>
        <taxon>Decapoda</taxon>
        <taxon>Pleocyemata</taxon>
        <taxon>Brachyura</taxon>
        <taxon>Eubrachyura</taxon>
        <taxon>Portunoidea</taxon>
        <taxon>Portunidae</taxon>
        <taxon>Portuninae</taxon>
        <taxon>Portunus</taxon>
    </lineage>
</organism>
<dbReference type="EMBL" id="VSRR010000121">
    <property type="protein sequence ID" value="MPC10524.1"/>
    <property type="molecule type" value="Genomic_DNA"/>
</dbReference>
<protein>
    <submittedName>
        <fullName evidence="1">Uncharacterized protein</fullName>
    </submittedName>
</protein>
<gene>
    <name evidence="1" type="ORF">E2C01_003162</name>
</gene>
<sequence length="138" mass="15107">MNYRHEALQSEATNSHGVNGFLALIGEAQTVGIPGHLQTLEVLGVVGEVIKETVNMYLTHETGGHNVAAKGVGALRDAGQHEASQVGTVTSQELVQCLLRQVVTQVQVESDEVLDVASLRPRLQYLWEEVREKRRDVP</sequence>
<proteinExistence type="predicted"/>
<evidence type="ECO:0000313" key="2">
    <source>
        <dbReference type="Proteomes" id="UP000324222"/>
    </source>
</evidence>
<comment type="caution">
    <text evidence="1">The sequence shown here is derived from an EMBL/GenBank/DDBJ whole genome shotgun (WGS) entry which is preliminary data.</text>
</comment>
<dbReference type="Proteomes" id="UP000324222">
    <property type="component" value="Unassembled WGS sequence"/>
</dbReference>
<reference evidence="1 2" key="1">
    <citation type="submission" date="2019-05" db="EMBL/GenBank/DDBJ databases">
        <title>Another draft genome of Portunus trituberculatus and its Hox gene families provides insights of decapod evolution.</title>
        <authorList>
            <person name="Jeong J.-H."/>
            <person name="Song I."/>
            <person name="Kim S."/>
            <person name="Choi T."/>
            <person name="Kim D."/>
            <person name="Ryu S."/>
            <person name="Kim W."/>
        </authorList>
    </citation>
    <scope>NUCLEOTIDE SEQUENCE [LARGE SCALE GENOMIC DNA]</scope>
    <source>
        <tissue evidence="1">Muscle</tissue>
    </source>
</reference>
<keyword evidence="2" id="KW-1185">Reference proteome</keyword>
<evidence type="ECO:0000313" key="1">
    <source>
        <dbReference type="EMBL" id="MPC10524.1"/>
    </source>
</evidence>
<dbReference type="AlphaFoldDB" id="A0A5B7CPH1"/>
<accession>A0A5B7CPH1</accession>
<name>A0A5B7CPH1_PORTR</name>